<proteinExistence type="predicted"/>
<dbReference type="Pfam" id="PF00043">
    <property type="entry name" value="GST_C"/>
    <property type="match status" value="1"/>
</dbReference>
<dbReference type="InterPro" id="IPR034345">
    <property type="entry name" value="Gtt2-like_N"/>
</dbReference>
<reference evidence="3" key="1">
    <citation type="submission" date="2018-05" db="EMBL/GenBank/DDBJ databases">
        <authorList>
            <person name="Lanie J.A."/>
            <person name="Ng W.-L."/>
            <person name="Kazmierczak K.M."/>
            <person name="Andrzejewski T.M."/>
            <person name="Davidsen T.M."/>
            <person name="Wayne K.J."/>
            <person name="Tettelin H."/>
            <person name="Glass J.I."/>
            <person name="Rusch D."/>
            <person name="Podicherti R."/>
            <person name="Tsui H.-C.T."/>
            <person name="Winkler M.E."/>
        </authorList>
    </citation>
    <scope>NUCLEOTIDE SEQUENCE</scope>
</reference>
<dbReference type="PROSITE" id="PS50405">
    <property type="entry name" value="GST_CTER"/>
    <property type="match status" value="1"/>
</dbReference>
<dbReference type="CDD" id="cd03051">
    <property type="entry name" value="GST_N_GTT2_like"/>
    <property type="match status" value="1"/>
</dbReference>
<feature type="non-terminal residue" evidence="3">
    <location>
        <position position="1"/>
    </location>
</feature>
<dbReference type="AlphaFoldDB" id="A0A381RQC3"/>
<dbReference type="EMBL" id="UINC01002202">
    <property type="protein sequence ID" value="SUZ94085.1"/>
    <property type="molecule type" value="Genomic_DNA"/>
</dbReference>
<organism evidence="3">
    <name type="scientific">marine metagenome</name>
    <dbReference type="NCBI Taxonomy" id="408172"/>
    <lineage>
        <taxon>unclassified sequences</taxon>
        <taxon>metagenomes</taxon>
        <taxon>ecological metagenomes</taxon>
    </lineage>
</organism>
<protein>
    <recommendedName>
        <fullName evidence="4">GST N-terminal domain-containing protein</fullName>
    </recommendedName>
</protein>
<evidence type="ECO:0000313" key="3">
    <source>
        <dbReference type="EMBL" id="SUZ94085.1"/>
    </source>
</evidence>
<dbReference type="InterPro" id="IPR040079">
    <property type="entry name" value="Glutathione_S-Trfase"/>
</dbReference>
<feature type="domain" description="GST N-terminal" evidence="1">
    <location>
        <begin position="1"/>
        <end position="86"/>
    </location>
</feature>
<dbReference type="InterPro" id="IPR004045">
    <property type="entry name" value="Glutathione_S-Trfase_N"/>
</dbReference>
<dbReference type="PANTHER" id="PTHR44051:SF8">
    <property type="entry name" value="GLUTATHIONE S-TRANSFERASE GSTA"/>
    <property type="match status" value="1"/>
</dbReference>
<dbReference type="SUPFAM" id="SSF47616">
    <property type="entry name" value="GST C-terminal domain-like"/>
    <property type="match status" value="1"/>
</dbReference>
<dbReference type="InterPro" id="IPR036249">
    <property type="entry name" value="Thioredoxin-like_sf"/>
</dbReference>
<dbReference type="SFLD" id="SFLDG00358">
    <property type="entry name" value="Main_(cytGST)"/>
    <property type="match status" value="1"/>
</dbReference>
<sequence>VKLYVFQVAPNPTKVRLYVAEKNAAGDELPVDEISVNIPEGEARTPEFLKKNPHGQLPVLELDDGRCFAESLAIIEYLEDRFPEPSLLGDSPDSRLAAREMERYIDVGVMMPIGQAVHATRSPIGLPPNPPVADAANHRAGRTLDYIDEMMSDGRPFVMGEKATVADCTLAAALQFGRYGRLSCVSGHEHVVAWDENYRGREAVQGIVII</sequence>
<dbReference type="Gene3D" id="3.40.30.10">
    <property type="entry name" value="Glutaredoxin"/>
    <property type="match status" value="1"/>
</dbReference>
<dbReference type="SFLD" id="SFLDS00019">
    <property type="entry name" value="Glutathione_Transferase_(cytos"/>
    <property type="match status" value="1"/>
</dbReference>
<dbReference type="Pfam" id="PF13417">
    <property type="entry name" value="GST_N_3"/>
    <property type="match status" value="1"/>
</dbReference>
<evidence type="ECO:0008006" key="4">
    <source>
        <dbReference type="Google" id="ProtNLM"/>
    </source>
</evidence>
<dbReference type="PANTHER" id="PTHR44051">
    <property type="entry name" value="GLUTATHIONE S-TRANSFERASE-RELATED"/>
    <property type="match status" value="1"/>
</dbReference>
<evidence type="ECO:0000259" key="2">
    <source>
        <dbReference type="PROSITE" id="PS50405"/>
    </source>
</evidence>
<dbReference type="PROSITE" id="PS50404">
    <property type="entry name" value="GST_NTER"/>
    <property type="match status" value="1"/>
</dbReference>
<gene>
    <name evidence="3" type="ORF">METZ01_LOCUS46939</name>
</gene>
<dbReference type="InterPro" id="IPR004046">
    <property type="entry name" value="GST_C"/>
</dbReference>
<dbReference type="Gene3D" id="1.20.1050.10">
    <property type="match status" value="1"/>
</dbReference>
<evidence type="ECO:0000259" key="1">
    <source>
        <dbReference type="PROSITE" id="PS50404"/>
    </source>
</evidence>
<feature type="domain" description="GST C-terminal" evidence="2">
    <location>
        <begin position="91"/>
        <end position="210"/>
    </location>
</feature>
<dbReference type="SUPFAM" id="SSF52833">
    <property type="entry name" value="Thioredoxin-like"/>
    <property type="match status" value="1"/>
</dbReference>
<name>A0A381RQC3_9ZZZZ</name>
<dbReference type="InterPro" id="IPR036282">
    <property type="entry name" value="Glutathione-S-Trfase_C_sf"/>
</dbReference>
<accession>A0A381RQC3</accession>
<dbReference type="InterPro" id="IPR010987">
    <property type="entry name" value="Glutathione-S-Trfase_C-like"/>
</dbReference>